<keyword evidence="1" id="KW-1133">Transmembrane helix</keyword>
<keyword evidence="3" id="KW-1185">Reference proteome</keyword>
<dbReference type="EMBL" id="JBFXLS010000012">
    <property type="protein sequence ID" value="KAL2830579.1"/>
    <property type="molecule type" value="Genomic_DNA"/>
</dbReference>
<organism evidence="2 3">
    <name type="scientific">Aspergillus cavernicola</name>
    <dbReference type="NCBI Taxonomy" id="176166"/>
    <lineage>
        <taxon>Eukaryota</taxon>
        <taxon>Fungi</taxon>
        <taxon>Dikarya</taxon>
        <taxon>Ascomycota</taxon>
        <taxon>Pezizomycotina</taxon>
        <taxon>Eurotiomycetes</taxon>
        <taxon>Eurotiomycetidae</taxon>
        <taxon>Eurotiales</taxon>
        <taxon>Aspergillaceae</taxon>
        <taxon>Aspergillus</taxon>
        <taxon>Aspergillus subgen. Nidulantes</taxon>
    </lineage>
</organism>
<name>A0ABR4ITG4_9EURO</name>
<dbReference type="Proteomes" id="UP001610335">
    <property type="component" value="Unassembled WGS sequence"/>
</dbReference>
<comment type="caution">
    <text evidence="2">The sequence shown here is derived from an EMBL/GenBank/DDBJ whole genome shotgun (WGS) entry which is preliminary data.</text>
</comment>
<feature type="transmembrane region" description="Helical" evidence="1">
    <location>
        <begin position="93"/>
        <end position="116"/>
    </location>
</feature>
<evidence type="ECO:0000313" key="3">
    <source>
        <dbReference type="Proteomes" id="UP001610335"/>
    </source>
</evidence>
<keyword evidence="1" id="KW-0472">Membrane</keyword>
<keyword evidence="1" id="KW-0812">Transmembrane</keyword>
<evidence type="ECO:0000256" key="1">
    <source>
        <dbReference type="SAM" id="Phobius"/>
    </source>
</evidence>
<proteinExistence type="predicted"/>
<protein>
    <submittedName>
        <fullName evidence="2">Uncharacterized protein</fullName>
    </submittedName>
</protein>
<evidence type="ECO:0000313" key="2">
    <source>
        <dbReference type="EMBL" id="KAL2830579.1"/>
    </source>
</evidence>
<gene>
    <name evidence="2" type="ORF">BDW59DRAFT_18803</name>
</gene>
<reference evidence="2 3" key="1">
    <citation type="submission" date="2024-07" db="EMBL/GenBank/DDBJ databases">
        <title>Section-level genome sequencing and comparative genomics of Aspergillus sections Usti and Cavernicolus.</title>
        <authorList>
            <consortium name="Lawrence Berkeley National Laboratory"/>
            <person name="Nybo J.L."/>
            <person name="Vesth T.C."/>
            <person name="Theobald S."/>
            <person name="Frisvad J.C."/>
            <person name="Larsen T.O."/>
            <person name="Kjaerboelling I."/>
            <person name="Rothschild-Mancinelli K."/>
            <person name="Lyhne E.K."/>
            <person name="Kogle M.E."/>
            <person name="Barry K."/>
            <person name="Clum A."/>
            <person name="Na H."/>
            <person name="Ledsgaard L."/>
            <person name="Lin J."/>
            <person name="Lipzen A."/>
            <person name="Kuo A."/>
            <person name="Riley R."/>
            <person name="Mondo S."/>
            <person name="LaButti K."/>
            <person name="Haridas S."/>
            <person name="Pangalinan J."/>
            <person name="Salamov A.A."/>
            <person name="Simmons B.A."/>
            <person name="Magnuson J.K."/>
            <person name="Chen J."/>
            <person name="Drula E."/>
            <person name="Henrissat B."/>
            <person name="Wiebenga A."/>
            <person name="Lubbers R.J."/>
            <person name="Gomes A.C."/>
            <person name="Makela M.R."/>
            <person name="Stajich J."/>
            <person name="Grigoriev I.V."/>
            <person name="Mortensen U.H."/>
            <person name="De vries R.P."/>
            <person name="Baker S.E."/>
            <person name="Andersen M.R."/>
        </authorList>
    </citation>
    <scope>NUCLEOTIDE SEQUENCE [LARGE SCALE GENOMIC DNA]</scope>
    <source>
        <strain evidence="2 3">CBS 600.67</strain>
    </source>
</reference>
<accession>A0ABR4ITG4</accession>
<sequence>MACKTLDAILCPGVANAHMSDDPLHYDYEVTCVVFSFSLTFSQSSLVSVLRKQLATDHSHGSLYEGVQIQVEKVDSFVNLIRQSEAYAWRWEACLFLFLPLLSSESMLFLLMYLLVHLTGVLGSFQQCNG</sequence>